<protein>
    <submittedName>
        <fullName evidence="1">Uncharacterized protein</fullName>
    </submittedName>
</protein>
<evidence type="ECO:0000313" key="1">
    <source>
        <dbReference type="EMBL" id="KXT16399.1"/>
    </source>
</evidence>
<dbReference type="OrthoDB" id="10350235at2759"/>
<dbReference type="EMBL" id="LFZO01000038">
    <property type="protein sequence ID" value="KXT16399.1"/>
    <property type="molecule type" value="Genomic_DNA"/>
</dbReference>
<proteinExistence type="predicted"/>
<name>A0A139INV5_9PEZI</name>
<comment type="caution">
    <text evidence="1">The sequence shown here is derived from an EMBL/GenBank/DDBJ whole genome shotgun (WGS) entry which is preliminary data.</text>
</comment>
<dbReference type="Proteomes" id="UP000073492">
    <property type="component" value="Unassembled WGS sequence"/>
</dbReference>
<organism evidence="1 2">
    <name type="scientific">Pseudocercospora musae</name>
    <dbReference type="NCBI Taxonomy" id="113226"/>
    <lineage>
        <taxon>Eukaryota</taxon>
        <taxon>Fungi</taxon>
        <taxon>Dikarya</taxon>
        <taxon>Ascomycota</taxon>
        <taxon>Pezizomycotina</taxon>
        <taxon>Dothideomycetes</taxon>
        <taxon>Dothideomycetidae</taxon>
        <taxon>Mycosphaerellales</taxon>
        <taxon>Mycosphaerellaceae</taxon>
        <taxon>Pseudocercospora</taxon>
    </lineage>
</organism>
<dbReference type="STRING" id="113226.A0A139INV5"/>
<reference evidence="1 2" key="1">
    <citation type="submission" date="2015-07" db="EMBL/GenBank/DDBJ databases">
        <title>Comparative genomics of the Sigatoka disease complex on banana suggests a link between parallel evolutionary changes in Pseudocercospora fijiensis and Pseudocercospora eumusae and increased virulence on the banana host.</title>
        <authorList>
            <person name="Chang T.-C."/>
            <person name="Salvucci A."/>
            <person name="Crous P.W."/>
            <person name="Stergiopoulos I."/>
        </authorList>
    </citation>
    <scope>NUCLEOTIDE SEQUENCE [LARGE SCALE GENOMIC DNA]</scope>
    <source>
        <strain evidence="1 2">CBS 116634</strain>
    </source>
</reference>
<dbReference type="AlphaFoldDB" id="A0A139INV5"/>
<gene>
    <name evidence="1" type="ORF">AC579_5593</name>
</gene>
<keyword evidence="2" id="KW-1185">Reference proteome</keyword>
<evidence type="ECO:0000313" key="2">
    <source>
        <dbReference type="Proteomes" id="UP000073492"/>
    </source>
</evidence>
<accession>A0A139INV5</accession>
<sequence length="101" mass="10463">MSKKRVIAEATSANCHKTTKALYPGGTEVDTVIWEEITQLPTATITITRNADDLPDPTATCDKQTSCEIPTNAAAPTSVPEVLKVLVPVGAALAAGVGAMI</sequence>